<dbReference type="Gene3D" id="1.10.10.60">
    <property type="entry name" value="Homeodomain-like"/>
    <property type="match status" value="1"/>
</dbReference>
<accession>A0A2T4UQG5</accession>
<dbReference type="RefSeq" id="WP_107573603.1">
    <property type="nucleotide sequence ID" value="NZ_PZPL01000001.1"/>
</dbReference>
<dbReference type="InterPro" id="IPR050204">
    <property type="entry name" value="AraC_XylS_family_regulators"/>
</dbReference>
<dbReference type="GO" id="GO:0043565">
    <property type="term" value="F:sequence-specific DNA binding"/>
    <property type="evidence" value="ECO:0007669"/>
    <property type="project" value="InterPro"/>
</dbReference>
<gene>
    <name evidence="6" type="ORF">C1I63_02240</name>
</gene>
<organism evidence="6 7">
    <name type="scientific">Rathayibacter caricis DSM 15933</name>
    <dbReference type="NCBI Taxonomy" id="1328867"/>
    <lineage>
        <taxon>Bacteria</taxon>
        <taxon>Bacillati</taxon>
        <taxon>Actinomycetota</taxon>
        <taxon>Actinomycetes</taxon>
        <taxon>Micrococcales</taxon>
        <taxon>Microbacteriaceae</taxon>
        <taxon>Rathayibacter</taxon>
    </lineage>
</organism>
<keyword evidence="1" id="KW-0805">Transcription regulation</keyword>
<dbReference type="EMBL" id="PZPL01000001">
    <property type="protein sequence ID" value="PTL71777.1"/>
    <property type="molecule type" value="Genomic_DNA"/>
</dbReference>
<dbReference type="GO" id="GO:0003700">
    <property type="term" value="F:DNA-binding transcription factor activity"/>
    <property type="evidence" value="ECO:0007669"/>
    <property type="project" value="InterPro"/>
</dbReference>
<reference evidence="6 7" key="1">
    <citation type="submission" date="2018-03" db="EMBL/GenBank/DDBJ databases">
        <title>Bacteriophage NCPPB3778 and a type I-E CRISPR drive the evolution of the US Biological Select Agent, Rathayibacter toxicus.</title>
        <authorList>
            <person name="Davis E.W.II."/>
            <person name="Tabima J.F."/>
            <person name="Weisberg A.J."/>
            <person name="Dantas Lopes L."/>
            <person name="Wiseman M.S."/>
            <person name="Wiseman M.S."/>
            <person name="Pupko T."/>
            <person name="Belcher M.S."/>
            <person name="Sechler A.J."/>
            <person name="Tancos M.A."/>
            <person name="Schroeder B.K."/>
            <person name="Murray T.D."/>
            <person name="Luster D.G."/>
            <person name="Schneider W.L."/>
            <person name="Rogers E."/>
            <person name="Andreote F.D."/>
            <person name="Grunwald N.J."/>
            <person name="Putnam M.L."/>
            <person name="Chang J.H."/>
        </authorList>
    </citation>
    <scope>NUCLEOTIDE SEQUENCE [LARGE SCALE GENOMIC DNA]</scope>
    <source>
        <strain evidence="6 7">DSM 15933</strain>
    </source>
</reference>
<keyword evidence="2" id="KW-0238">DNA-binding</keyword>
<dbReference type="PROSITE" id="PS01124">
    <property type="entry name" value="HTH_ARAC_FAMILY_2"/>
    <property type="match status" value="1"/>
</dbReference>
<feature type="region of interest" description="Disordered" evidence="4">
    <location>
        <begin position="256"/>
        <end position="291"/>
    </location>
</feature>
<feature type="domain" description="HTH araC/xylS-type" evidence="5">
    <location>
        <begin position="192"/>
        <end position="279"/>
    </location>
</feature>
<dbReference type="Proteomes" id="UP000241085">
    <property type="component" value="Unassembled WGS sequence"/>
</dbReference>
<evidence type="ECO:0000256" key="4">
    <source>
        <dbReference type="SAM" id="MobiDB-lite"/>
    </source>
</evidence>
<protein>
    <recommendedName>
        <fullName evidence="5">HTH araC/xylS-type domain-containing protein</fullName>
    </recommendedName>
</protein>
<dbReference type="AlphaFoldDB" id="A0A2T4UQG5"/>
<dbReference type="Pfam" id="PF12833">
    <property type="entry name" value="HTH_18"/>
    <property type="match status" value="1"/>
</dbReference>
<evidence type="ECO:0000313" key="6">
    <source>
        <dbReference type="EMBL" id="PTL71777.1"/>
    </source>
</evidence>
<evidence type="ECO:0000313" key="7">
    <source>
        <dbReference type="Proteomes" id="UP000241085"/>
    </source>
</evidence>
<keyword evidence="3" id="KW-0804">Transcription</keyword>
<dbReference type="PANTHER" id="PTHR46796">
    <property type="entry name" value="HTH-TYPE TRANSCRIPTIONAL ACTIVATOR RHAS-RELATED"/>
    <property type="match status" value="1"/>
</dbReference>
<proteinExistence type="predicted"/>
<keyword evidence="7" id="KW-1185">Reference proteome</keyword>
<comment type="caution">
    <text evidence="6">The sequence shown here is derived from an EMBL/GenBank/DDBJ whole genome shotgun (WGS) entry which is preliminary data.</text>
</comment>
<name>A0A2T4UQG5_9MICO</name>
<evidence type="ECO:0000256" key="3">
    <source>
        <dbReference type="ARBA" id="ARBA00023163"/>
    </source>
</evidence>
<sequence length="291" mass="31035">MPTDLPPAQRRLSLSGASAAGWLGRRGATVPPDPALRLYADALHDDGFSVARVWNTATTLAMQTRPTPLLLLVLDGAAVMADGRRVQSGDAVLLSSAESFAVPESLARIEVALSERSPLDARSGPRSAALVPGTAYRETLAAACHALLAGSATPADEAWPAARRALEDLTVAVLRAGDPWSGASATSVDLVRRAVRAVEDRAHDPDFSVEELARIVSVSERSLQRAFRSIDSSPRSVIREIRAREALRRLGARPDRTEAQRVARQTGFRTAEAMRSAIRASPQSDAARPPT</sequence>
<evidence type="ECO:0000256" key="2">
    <source>
        <dbReference type="ARBA" id="ARBA00023125"/>
    </source>
</evidence>
<dbReference type="SMART" id="SM00342">
    <property type="entry name" value="HTH_ARAC"/>
    <property type="match status" value="1"/>
</dbReference>
<evidence type="ECO:0000256" key="1">
    <source>
        <dbReference type="ARBA" id="ARBA00023015"/>
    </source>
</evidence>
<evidence type="ECO:0000259" key="5">
    <source>
        <dbReference type="PROSITE" id="PS01124"/>
    </source>
</evidence>
<dbReference type="InterPro" id="IPR018060">
    <property type="entry name" value="HTH_AraC"/>
</dbReference>